<name>A0A2S8FQY7_9BACT</name>
<dbReference type="InterPro" id="IPR002931">
    <property type="entry name" value="Transglutaminase-like"/>
</dbReference>
<evidence type="ECO:0000313" key="2">
    <source>
        <dbReference type="EMBL" id="PQO34589.1"/>
    </source>
</evidence>
<dbReference type="EMBL" id="PUHY01000010">
    <property type="protein sequence ID" value="PQO34589.1"/>
    <property type="molecule type" value="Genomic_DNA"/>
</dbReference>
<evidence type="ECO:0000259" key="1">
    <source>
        <dbReference type="SMART" id="SM00460"/>
    </source>
</evidence>
<dbReference type="PANTHER" id="PTHR33490">
    <property type="entry name" value="BLR5614 PROTEIN-RELATED"/>
    <property type="match status" value="1"/>
</dbReference>
<dbReference type="Gene3D" id="3.10.620.30">
    <property type="match status" value="1"/>
</dbReference>
<dbReference type="AlphaFoldDB" id="A0A2S8FQY7"/>
<gene>
    <name evidence="2" type="ORF">C5Y83_13840</name>
</gene>
<accession>A0A2S8FQY7</accession>
<feature type="domain" description="Transglutaminase-like" evidence="1">
    <location>
        <begin position="466"/>
        <end position="530"/>
    </location>
</feature>
<dbReference type="SMART" id="SM00460">
    <property type="entry name" value="TGc"/>
    <property type="match status" value="1"/>
</dbReference>
<dbReference type="SUPFAM" id="SSF54001">
    <property type="entry name" value="Cysteine proteinases"/>
    <property type="match status" value="1"/>
</dbReference>
<reference evidence="2 3" key="1">
    <citation type="submission" date="2018-02" db="EMBL/GenBank/DDBJ databases">
        <title>Comparative genomes isolates from brazilian mangrove.</title>
        <authorList>
            <person name="Araujo J.E."/>
            <person name="Taketani R.G."/>
            <person name="Silva M.C.P."/>
            <person name="Loureco M.V."/>
            <person name="Andreote F.D."/>
        </authorList>
    </citation>
    <scope>NUCLEOTIDE SEQUENCE [LARGE SCALE GENOMIC DNA]</scope>
    <source>
        <strain evidence="2 3">Hex-1 MGV</strain>
    </source>
</reference>
<proteinExistence type="predicted"/>
<dbReference type="Pfam" id="PF01841">
    <property type="entry name" value="Transglut_core"/>
    <property type="match status" value="1"/>
</dbReference>
<dbReference type="PANTHER" id="PTHR33490:SF3">
    <property type="entry name" value="CONSERVED INTEGRAL MEMBRANE PROTEIN"/>
    <property type="match status" value="1"/>
</dbReference>
<comment type="caution">
    <text evidence="2">The sequence shown here is derived from an EMBL/GenBank/DDBJ whole genome shotgun (WGS) entry which is preliminary data.</text>
</comment>
<evidence type="ECO:0000313" key="3">
    <source>
        <dbReference type="Proteomes" id="UP000238322"/>
    </source>
</evidence>
<protein>
    <recommendedName>
        <fullName evidence="1">Transglutaminase-like domain-containing protein</fullName>
    </recommendedName>
</protein>
<organism evidence="2 3">
    <name type="scientific">Blastopirellula marina</name>
    <dbReference type="NCBI Taxonomy" id="124"/>
    <lineage>
        <taxon>Bacteria</taxon>
        <taxon>Pseudomonadati</taxon>
        <taxon>Planctomycetota</taxon>
        <taxon>Planctomycetia</taxon>
        <taxon>Pirellulales</taxon>
        <taxon>Pirellulaceae</taxon>
        <taxon>Blastopirellula</taxon>
    </lineage>
</organism>
<dbReference type="Proteomes" id="UP000238322">
    <property type="component" value="Unassembled WGS sequence"/>
</dbReference>
<sequence length="574" mass="63075">MNHPFGEDESRKKRPSRLVYFGAWYRSSNPTTCPQVTMPSLRRHFAWVLLLGIVATGLAGCDGPRPATPANSQKKDSQPPFAISEEIEFADEVAKIDSPNAEWGAIVYQGEKIGFVLSNYENIQGDDGPAVRTTMVERMALRRAGQVLNIRIENVFLETPNGHLKEFSTKIEEGTAVKRFTGKVSEDGKTLNILSESTAGIARSTDKVQWQPEFGGLYATYGLTRNPPLKAGEKRETTALVPSLNQPGMMRAEAMEEELVKMLDGSSVRLLKGRSITQIRGQPVLESTIWLDDDGDIVKSTSPIQQIEIYRCTKEFALSKNKPVSFDLVTDTMVPVKGMPRVNVSQLPELTYRLQLKGSNPADVFPSRTNQTLTSVDDHTADLQVWQVRPGTTLPESLQNGDNPTPEDLASSPLIEVNSPAVQELVKQVTLPPEGDWQKALALEKFVHQTIQQKDFSQGFLSAAAVAKQKVGDCTEHSVLLIALLRANKIPARGAVGLVYVDLGTKQGFAYHMWTEAWIKDRWVPLDATRGTGGIGVDYIKVTQSSLNGSSAFASFLPVTQVIGQLNVDVLEAN</sequence>
<dbReference type="InterPro" id="IPR038765">
    <property type="entry name" value="Papain-like_cys_pep_sf"/>
</dbReference>